<dbReference type="Pfam" id="PF01206">
    <property type="entry name" value="TusA"/>
    <property type="match status" value="1"/>
</dbReference>
<evidence type="ECO:0000256" key="1">
    <source>
        <dbReference type="ARBA" id="ARBA00008984"/>
    </source>
</evidence>
<sequence length="72" mass="7981">MSESIIVDARGLSCPQPVLETRKALKDLSGGQVEILVDTVTSRENVARFARSQKWDVAIEQYEGGYKVVLTK</sequence>
<dbReference type="eggNOG" id="COG0425">
    <property type="taxonomic scope" value="Bacteria"/>
</dbReference>
<dbReference type="RefSeq" id="WP_013047563.1">
    <property type="nucleotide sequence ID" value="NC_014011.1"/>
</dbReference>
<dbReference type="CDD" id="cd03421">
    <property type="entry name" value="SirA_like_N"/>
    <property type="match status" value="1"/>
</dbReference>
<dbReference type="PROSITE" id="PS01148">
    <property type="entry name" value="UPF0033"/>
    <property type="match status" value="1"/>
</dbReference>
<reference evidence="3 4" key="1">
    <citation type="journal article" date="2010" name="Stand. Genomic Sci.">
        <title>Complete genome sequence of Aminobacterium colombiense type strain (ALA-1).</title>
        <authorList>
            <person name="Chertkov O."/>
            <person name="Sikorski J."/>
            <person name="Brambilla E."/>
            <person name="Lapidus A."/>
            <person name="Copeland A."/>
            <person name="Glavina Del Rio T."/>
            <person name="Nolan M."/>
            <person name="Lucas S."/>
            <person name="Tice H."/>
            <person name="Cheng J.F."/>
            <person name="Han C."/>
            <person name="Detter J.C."/>
            <person name="Bruce D."/>
            <person name="Tapia R."/>
            <person name="Goodwin L."/>
            <person name="Pitluck S."/>
            <person name="Liolios K."/>
            <person name="Ivanova N."/>
            <person name="Mavromatis K."/>
            <person name="Ovchinnikova G."/>
            <person name="Pati A."/>
            <person name="Chen A."/>
            <person name="Palaniappan K."/>
            <person name="Land M."/>
            <person name="Hauser L."/>
            <person name="Chang Y.J."/>
            <person name="Jeffries C.D."/>
            <person name="Spring S."/>
            <person name="Rohde M."/>
            <person name="Goker M."/>
            <person name="Bristow J."/>
            <person name="Eisen J.A."/>
            <person name="Markowitz V."/>
            <person name="Hugenholtz P."/>
            <person name="Kyrpides N.C."/>
            <person name="Klenk H.P."/>
        </authorList>
    </citation>
    <scope>NUCLEOTIDE SEQUENCE [LARGE SCALE GENOMIC DNA]</scope>
    <source>
        <strain evidence="4">DSM 12261 / ALA-1</strain>
    </source>
</reference>
<evidence type="ECO:0000313" key="3">
    <source>
        <dbReference type="EMBL" id="ADE56297.1"/>
    </source>
</evidence>
<dbReference type="HOGENOM" id="CLU_165255_0_2_0"/>
<protein>
    <submittedName>
        <fullName evidence="3">SirA family protein</fullName>
    </submittedName>
</protein>
<dbReference type="SUPFAM" id="SSF64307">
    <property type="entry name" value="SirA-like"/>
    <property type="match status" value="1"/>
</dbReference>
<dbReference type="KEGG" id="aco:Amico_0150"/>
<dbReference type="OrthoDB" id="9797352at2"/>
<feature type="domain" description="UPF0033" evidence="2">
    <location>
        <begin position="7"/>
        <end position="31"/>
    </location>
</feature>
<dbReference type="PANTHER" id="PTHR33279">
    <property type="entry name" value="SULFUR CARRIER PROTEIN YEDF-RELATED"/>
    <property type="match status" value="1"/>
</dbReference>
<dbReference type="AlphaFoldDB" id="D5ECL5"/>
<gene>
    <name evidence="3" type="ordered locus">Amico_0150</name>
</gene>
<evidence type="ECO:0000313" key="4">
    <source>
        <dbReference type="Proteomes" id="UP000002366"/>
    </source>
</evidence>
<dbReference type="InterPro" id="IPR036868">
    <property type="entry name" value="TusA-like_sf"/>
</dbReference>
<name>D5ECL5_AMICL</name>
<comment type="similarity">
    <text evidence="1">Belongs to the sulfur carrier protein TusA family.</text>
</comment>
<dbReference type="STRING" id="572547.Amico_0150"/>
<organism evidence="3 4">
    <name type="scientific">Aminobacterium colombiense (strain DSM 12261 / ALA-1)</name>
    <dbReference type="NCBI Taxonomy" id="572547"/>
    <lineage>
        <taxon>Bacteria</taxon>
        <taxon>Thermotogati</taxon>
        <taxon>Synergistota</taxon>
        <taxon>Synergistia</taxon>
        <taxon>Synergistales</taxon>
        <taxon>Aminobacteriaceae</taxon>
        <taxon>Aminobacterium</taxon>
    </lineage>
</organism>
<dbReference type="PANTHER" id="PTHR33279:SF6">
    <property type="entry name" value="SULFUR CARRIER PROTEIN YEDF-RELATED"/>
    <property type="match status" value="1"/>
</dbReference>
<accession>D5ECL5</accession>
<dbReference type="EMBL" id="CP001997">
    <property type="protein sequence ID" value="ADE56297.1"/>
    <property type="molecule type" value="Genomic_DNA"/>
</dbReference>
<dbReference type="InterPro" id="IPR001455">
    <property type="entry name" value="TusA-like"/>
</dbReference>
<dbReference type="Proteomes" id="UP000002366">
    <property type="component" value="Chromosome"/>
</dbReference>
<dbReference type="Gene3D" id="3.30.110.40">
    <property type="entry name" value="TusA-like domain"/>
    <property type="match status" value="1"/>
</dbReference>
<evidence type="ECO:0000259" key="2">
    <source>
        <dbReference type="PROSITE" id="PS01148"/>
    </source>
</evidence>
<keyword evidence="4" id="KW-1185">Reference proteome</keyword>
<proteinExistence type="inferred from homology"/>